<comment type="caution">
    <text evidence="2">The sequence shown here is derived from an EMBL/GenBank/DDBJ whole genome shotgun (WGS) entry which is preliminary data.</text>
</comment>
<dbReference type="InterPro" id="IPR012312">
    <property type="entry name" value="Hemerythrin-like"/>
</dbReference>
<reference evidence="2 3" key="1">
    <citation type="submission" date="2023-09" db="EMBL/GenBank/DDBJ databases">
        <authorList>
            <person name="Rey-Velasco X."/>
        </authorList>
    </citation>
    <scope>NUCLEOTIDE SEQUENCE [LARGE SCALE GENOMIC DNA]</scope>
    <source>
        <strain evidence="2 3">W431</strain>
    </source>
</reference>
<dbReference type="Pfam" id="PF01814">
    <property type="entry name" value="Hemerythrin"/>
    <property type="match status" value="1"/>
</dbReference>
<accession>A0ABU3A5C4</accession>
<dbReference type="CDD" id="cd12108">
    <property type="entry name" value="Hr-like"/>
    <property type="match status" value="1"/>
</dbReference>
<sequence length="143" mass="16695">MHTIFDALKDSHEKQRLLLEIILKTSPGSKTRAEFYLLLKEELENHSSAEERYFYAPLIENDQTIELTRHGIAEHHTIDKIIEELDATDLNSPAWLTLAKKLQHKVLHHLEEEERSFFQMAGKALTDNQKVKLAEQYDQEMAL</sequence>
<gene>
    <name evidence="2" type="ORF">RM573_15960</name>
</gene>
<dbReference type="EMBL" id="JAVRIF010000011">
    <property type="protein sequence ID" value="MDT0605100.1"/>
    <property type="molecule type" value="Genomic_DNA"/>
</dbReference>
<protein>
    <submittedName>
        <fullName evidence="2">Hemerythrin domain-containing protein</fullName>
    </submittedName>
</protein>
<dbReference type="RefSeq" id="WP_311584302.1">
    <property type="nucleotide sequence ID" value="NZ_JAVRIF010000011.1"/>
</dbReference>
<organism evidence="2 3">
    <name type="scientific">Thalassotalea castellviae</name>
    <dbReference type="NCBI Taxonomy" id="3075612"/>
    <lineage>
        <taxon>Bacteria</taxon>
        <taxon>Pseudomonadati</taxon>
        <taxon>Pseudomonadota</taxon>
        <taxon>Gammaproteobacteria</taxon>
        <taxon>Alteromonadales</taxon>
        <taxon>Colwelliaceae</taxon>
        <taxon>Thalassotalea</taxon>
    </lineage>
</organism>
<proteinExistence type="predicted"/>
<evidence type="ECO:0000313" key="2">
    <source>
        <dbReference type="EMBL" id="MDT0605100.1"/>
    </source>
</evidence>
<evidence type="ECO:0000313" key="3">
    <source>
        <dbReference type="Proteomes" id="UP001266357"/>
    </source>
</evidence>
<name>A0ABU3A5C4_9GAMM</name>
<evidence type="ECO:0000259" key="1">
    <source>
        <dbReference type="Pfam" id="PF01814"/>
    </source>
</evidence>
<keyword evidence="3" id="KW-1185">Reference proteome</keyword>
<dbReference type="PANTHER" id="PTHR35585:SF1">
    <property type="entry name" value="HHE DOMAIN PROTEIN (AFU_ORTHOLOGUE AFUA_4G00730)"/>
    <property type="match status" value="1"/>
</dbReference>
<feature type="domain" description="Hemerythrin-like" evidence="1">
    <location>
        <begin position="3"/>
        <end position="121"/>
    </location>
</feature>
<dbReference type="Gene3D" id="1.20.120.520">
    <property type="entry name" value="nmb1532 protein domain like"/>
    <property type="match status" value="1"/>
</dbReference>
<dbReference type="Proteomes" id="UP001266357">
    <property type="component" value="Unassembled WGS sequence"/>
</dbReference>
<dbReference type="PANTHER" id="PTHR35585">
    <property type="entry name" value="HHE DOMAIN PROTEIN (AFU_ORTHOLOGUE AFUA_4G00730)"/>
    <property type="match status" value="1"/>
</dbReference>